<evidence type="ECO:0000256" key="2">
    <source>
        <dbReference type="ARBA" id="ARBA00022806"/>
    </source>
</evidence>
<accession>A0A645CSF9</accession>
<dbReference type="GO" id="GO:0016787">
    <property type="term" value="F:hydrolase activity"/>
    <property type="evidence" value="ECO:0007669"/>
    <property type="project" value="UniProtKB-KW"/>
</dbReference>
<dbReference type="PANTHER" id="PTHR47964:SF1">
    <property type="entry name" value="ATP-DEPENDENT DNA HELICASE HOMOLOG RECG, CHLOROPLASTIC"/>
    <property type="match status" value="1"/>
</dbReference>
<dbReference type="EMBL" id="VSSQ01029780">
    <property type="protein sequence ID" value="MPM80046.1"/>
    <property type="molecule type" value="Genomic_DNA"/>
</dbReference>
<gene>
    <name evidence="4" type="ORF">SDC9_127091</name>
</gene>
<comment type="caution">
    <text evidence="4">The sequence shown here is derived from an EMBL/GenBank/DDBJ whole genome shotgun (WGS) entry which is preliminary data.</text>
</comment>
<dbReference type="Gene3D" id="3.40.50.300">
    <property type="entry name" value="P-loop containing nucleotide triphosphate hydrolases"/>
    <property type="match status" value="1"/>
</dbReference>
<keyword evidence="1" id="KW-0378">Hydrolase</keyword>
<feature type="domain" description="ATP-dependent DNA helicase RecG" evidence="3">
    <location>
        <begin position="7"/>
        <end position="74"/>
    </location>
</feature>
<dbReference type="PANTHER" id="PTHR47964">
    <property type="entry name" value="ATP-DEPENDENT DNA HELICASE HOMOLOG RECG, CHLOROPLASTIC"/>
    <property type="match status" value="1"/>
</dbReference>
<proteinExistence type="predicted"/>
<keyword evidence="2" id="KW-0547">Nucleotide-binding</keyword>
<dbReference type="GO" id="GO:0003678">
    <property type="term" value="F:DNA helicase activity"/>
    <property type="evidence" value="ECO:0007669"/>
    <property type="project" value="TreeGrafter"/>
</dbReference>
<protein>
    <recommendedName>
        <fullName evidence="3">ATP-dependent DNA helicase RecG domain-containing protein</fullName>
    </recommendedName>
</protein>
<keyword evidence="2" id="KW-0347">Helicase</keyword>
<evidence type="ECO:0000259" key="3">
    <source>
        <dbReference type="Pfam" id="PF19833"/>
    </source>
</evidence>
<evidence type="ECO:0000256" key="1">
    <source>
        <dbReference type="ARBA" id="ARBA00022801"/>
    </source>
</evidence>
<organism evidence="4">
    <name type="scientific">bioreactor metagenome</name>
    <dbReference type="NCBI Taxonomy" id="1076179"/>
    <lineage>
        <taxon>unclassified sequences</taxon>
        <taxon>metagenomes</taxon>
        <taxon>ecological metagenomes</taxon>
    </lineage>
</organism>
<dbReference type="Pfam" id="PF19833">
    <property type="entry name" value="RecG_dom3_C"/>
    <property type="match status" value="1"/>
</dbReference>
<dbReference type="AlphaFoldDB" id="A0A645CSF9"/>
<dbReference type="InterPro" id="IPR027417">
    <property type="entry name" value="P-loop_NTPase"/>
</dbReference>
<dbReference type="GO" id="GO:0006281">
    <property type="term" value="P:DNA repair"/>
    <property type="evidence" value="ECO:0007669"/>
    <property type="project" value="InterPro"/>
</dbReference>
<evidence type="ECO:0000313" key="4">
    <source>
        <dbReference type="EMBL" id="MPM80046.1"/>
    </source>
</evidence>
<dbReference type="InterPro" id="IPR047112">
    <property type="entry name" value="RecG/Mfd"/>
</dbReference>
<name>A0A645CSF9_9ZZZZ</name>
<sequence>MAIMEETTDGFKISQKDLEIRGPGEFFGTRQHGLPELKVANIFKHIKILKQVQLEARYIIGQDVKLQQEDNKRLKEEILYKFSEREEISLN</sequence>
<keyword evidence="2" id="KW-0067">ATP-binding</keyword>
<reference evidence="4" key="1">
    <citation type="submission" date="2019-08" db="EMBL/GenBank/DDBJ databases">
        <authorList>
            <person name="Kucharzyk K."/>
            <person name="Murdoch R.W."/>
            <person name="Higgins S."/>
            <person name="Loffler F."/>
        </authorList>
    </citation>
    <scope>NUCLEOTIDE SEQUENCE</scope>
</reference>
<dbReference type="InterPro" id="IPR045562">
    <property type="entry name" value="RecG_dom3_C"/>
</dbReference>